<reference evidence="2" key="1">
    <citation type="journal article" date="2020" name="Stud. Mycol.">
        <title>101 Dothideomycetes genomes: a test case for predicting lifestyles and emergence of pathogens.</title>
        <authorList>
            <person name="Haridas S."/>
            <person name="Albert R."/>
            <person name="Binder M."/>
            <person name="Bloem J."/>
            <person name="Labutti K."/>
            <person name="Salamov A."/>
            <person name="Andreopoulos B."/>
            <person name="Baker S."/>
            <person name="Barry K."/>
            <person name="Bills G."/>
            <person name="Bluhm B."/>
            <person name="Cannon C."/>
            <person name="Castanera R."/>
            <person name="Culley D."/>
            <person name="Daum C."/>
            <person name="Ezra D."/>
            <person name="Gonzalez J."/>
            <person name="Henrissat B."/>
            <person name="Kuo A."/>
            <person name="Liang C."/>
            <person name="Lipzen A."/>
            <person name="Lutzoni F."/>
            <person name="Magnuson J."/>
            <person name="Mondo S."/>
            <person name="Nolan M."/>
            <person name="Ohm R."/>
            <person name="Pangilinan J."/>
            <person name="Park H.-J."/>
            <person name="Ramirez L."/>
            <person name="Alfaro M."/>
            <person name="Sun H."/>
            <person name="Tritt A."/>
            <person name="Yoshinaga Y."/>
            <person name="Zwiers L.-H."/>
            <person name="Turgeon B."/>
            <person name="Goodwin S."/>
            <person name="Spatafora J."/>
            <person name="Crous P."/>
            <person name="Grigoriev I."/>
        </authorList>
    </citation>
    <scope>NUCLEOTIDE SEQUENCE</scope>
    <source>
        <strain evidence="2">CBS 122367</strain>
    </source>
</reference>
<evidence type="ECO:0000256" key="1">
    <source>
        <dbReference type="SAM" id="MobiDB-lite"/>
    </source>
</evidence>
<sequence length="113" mass="12457">PSHLHHEFPFATSSRPASRHAQRSGLLLRLLRTTRSDVCSSTGAFFEYHCKGRGRVTSRSLPSLTASTCSPTQHSQPAHLSSPFSLLHSRTITSHRFSNPSCCISQVEAQNKV</sequence>
<proteinExistence type="predicted"/>
<gene>
    <name evidence="2" type="ORF">K458DRAFT_426845</name>
</gene>
<feature type="region of interest" description="Disordered" evidence="1">
    <location>
        <begin position="61"/>
        <end position="81"/>
    </location>
</feature>
<accession>A0A6G1JHP9</accession>
<feature type="region of interest" description="Disordered" evidence="1">
    <location>
        <begin position="1"/>
        <end position="22"/>
    </location>
</feature>
<name>A0A6G1JHP9_9PLEO</name>
<organism evidence="2 3">
    <name type="scientific">Lentithecium fluviatile CBS 122367</name>
    <dbReference type="NCBI Taxonomy" id="1168545"/>
    <lineage>
        <taxon>Eukaryota</taxon>
        <taxon>Fungi</taxon>
        <taxon>Dikarya</taxon>
        <taxon>Ascomycota</taxon>
        <taxon>Pezizomycotina</taxon>
        <taxon>Dothideomycetes</taxon>
        <taxon>Pleosporomycetidae</taxon>
        <taxon>Pleosporales</taxon>
        <taxon>Massarineae</taxon>
        <taxon>Lentitheciaceae</taxon>
        <taxon>Lentithecium</taxon>
    </lineage>
</organism>
<dbReference type="AlphaFoldDB" id="A0A6G1JHP9"/>
<evidence type="ECO:0000313" key="2">
    <source>
        <dbReference type="EMBL" id="KAF2689996.1"/>
    </source>
</evidence>
<dbReference type="Proteomes" id="UP000799291">
    <property type="component" value="Unassembled WGS sequence"/>
</dbReference>
<feature type="non-terminal residue" evidence="2">
    <location>
        <position position="1"/>
    </location>
</feature>
<evidence type="ECO:0000313" key="3">
    <source>
        <dbReference type="Proteomes" id="UP000799291"/>
    </source>
</evidence>
<keyword evidence="3" id="KW-1185">Reference proteome</keyword>
<protein>
    <submittedName>
        <fullName evidence="2">Uncharacterized protein</fullName>
    </submittedName>
</protein>
<dbReference type="EMBL" id="MU005571">
    <property type="protein sequence ID" value="KAF2689996.1"/>
    <property type="molecule type" value="Genomic_DNA"/>
</dbReference>